<dbReference type="EMBL" id="KZ665836">
    <property type="protein sequence ID" value="PPR97600.1"/>
    <property type="molecule type" value="Genomic_DNA"/>
</dbReference>
<reference evidence="1 2" key="1">
    <citation type="submission" date="2015-01" db="EMBL/GenBank/DDBJ databases">
        <title>Genome of allotetraploid Gossypium barbadense reveals genomic plasticity and fiber elongation in cotton evolution.</title>
        <authorList>
            <person name="Chen X."/>
            <person name="Liu X."/>
            <person name="Zhao B."/>
            <person name="Zheng H."/>
            <person name="Hu Y."/>
            <person name="Lu G."/>
            <person name="Yang C."/>
            <person name="Chen J."/>
            <person name="Shan C."/>
            <person name="Zhang L."/>
            <person name="Zhou Y."/>
            <person name="Wang L."/>
            <person name="Guo W."/>
            <person name="Bai Y."/>
            <person name="Ruan J."/>
            <person name="Shangguan X."/>
            <person name="Mao Y."/>
            <person name="Jiang J."/>
            <person name="Zhu Y."/>
            <person name="Lei J."/>
            <person name="Kang H."/>
            <person name="Chen S."/>
            <person name="He X."/>
            <person name="Wang R."/>
            <person name="Wang Y."/>
            <person name="Chen J."/>
            <person name="Wang L."/>
            <person name="Yu S."/>
            <person name="Wang B."/>
            <person name="Wei J."/>
            <person name="Song S."/>
            <person name="Lu X."/>
            <person name="Gao Z."/>
            <person name="Gu W."/>
            <person name="Deng X."/>
            <person name="Ma D."/>
            <person name="Wang S."/>
            <person name="Liang W."/>
            <person name="Fang L."/>
            <person name="Cai C."/>
            <person name="Zhu X."/>
            <person name="Zhou B."/>
            <person name="Zhang Y."/>
            <person name="Chen Z."/>
            <person name="Xu S."/>
            <person name="Zhu R."/>
            <person name="Wang S."/>
            <person name="Zhang T."/>
            <person name="Zhao G."/>
        </authorList>
    </citation>
    <scope>NUCLEOTIDE SEQUENCE [LARGE SCALE GENOMIC DNA]</scope>
    <source>
        <strain evidence="2">cv. Xinhai21</strain>
        <tissue evidence="1">Leaf</tissue>
    </source>
</reference>
<gene>
    <name evidence="1" type="ORF">GOBAR_AA23061</name>
</gene>
<protein>
    <submittedName>
        <fullName evidence="1">Uncharacterized protein</fullName>
    </submittedName>
</protein>
<accession>A0A2P5X2P2</accession>
<dbReference type="Proteomes" id="UP000239757">
    <property type="component" value="Unassembled WGS sequence"/>
</dbReference>
<organism evidence="1 2">
    <name type="scientific">Gossypium barbadense</name>
    <name type="common">Sea Island cotton</name>
    <name type="synonym">Hibiscus barbadensis</name>
    <dbReference type="NCBI Taxonomy" id="3634"/>
    <lineage>
        <taxon>Eukaryota</taxon>
        <taxon>Viridiplantae</taxon>
        <taxon>Streptophyta</taxon>
        <taxon>Embryophyta</taxon>
        <taxon>Tracheophyta</taxon>
        <taxon>Spermatophyta</taxon>
        <taxon>Magnoliopsida</taxon>
        <taxon>eudicotyledons</taxon>
        <taxon>Gunneridae</taxon>
        <taxon>Pentapetalae</taxon>
        <taxon>rosids</taxon>
        <taxon>malvids</taxon>
        <taxon>Malvales</taxon>
        <taxon>Malvaceae</taxon>
        <taxon>Malvoideae</taxon>
        <taxon>Gossypium</taxon>
    </lineage>
</organism>
<dbReference type="AlphaFoldDB" id="A0A2P5X2P2"/>
<proteinExistence type="predicted"/>
<sequence length="77" mass="8666">MKSASPSFIWKSIHMAKVVFLESTRRGSWDRDMVEGLLAPYDVEQHELGLKPVAISIEDIIIRVLANNKRKKVVCGG</sequence>
<evidence type="ECO:0000313" key="2">
    <source>
        <dbReference type="Proteomes" id="UP000239757"/>
    </source>
</evidence>
<name>A0A2P5X2P2_GOSBA</name>
<evidence type="ECO:0000313" key="1">
    <source>
        <dbReference type="EMBL" id="PPR97600.1"/>
    </source>
</evidence>